<comment type="caution">
    <text evidence="2">The sequence shown here is derived from an EMBL/GenBank/DDBJ whole genome shotgun (WGS) entry which is preliminary data.</text>
</comment>
<dbReference type="EMBL" id="BPLR01005330">
    <property type="protein sequence ID" value="GIY01516.1"/>
    <property type="molecule type" value="Genomic_DNA"/>
</dbReference>
<keyword evidence="3" id="KW-1185">Reference proteome</keyword>
<reference evidence="2 3" key="1">
    <citation type="submission" date="2021-06" db="EMBL/GenBank/DDBJ databases">
        <title>Caerostris extrusa draft genome.</title>
        <authorList>
            <person name="Kono N."/>
            <person name="Arakawa K."/>
        </authorList>
    </citation>
    <scope>NUCLEOTIDE SEQUENCE [LARGE SCALE GENOMIC DNA]</scope>
</reference>
<dbReference type="Proteomes" id="UP001054945">
    <property type="component" value="Unassembled WGS sequence"/>
</dbReference>
<organism evidence="2 3">
    <name type="scientific">Caerostris extrusa</name>
    <name type="common">Bark spider</name>
    <name type="synonym">Caerostris bankana</name>
    <dbReference type="NCBI Taxonomy" id="172846"/>
    <lineage>
        <taxon>Eukaryota</taxon>
        <taxon>Metazoa</taxon>
        <taxon>Ecdysozoa</taxon>
        <taxon>Arthropoda</taxon>
        <taxon>Chelicerata</taxon>
        <taxon>Arachnida</taxon>
        <taxon>Araneae</taxon>
        <taxon>Araneomorphae</taxon>
        <taxon>Entelegynae</taxon>
        <taxon>Araneoidea</taxon>
        <taxon>Araneidae</taxon>
        <taxon>Caerostris</taxon>
    </lineage>
</organism>
<protein>
    <submittedName>
        <fullName evidence="2">Uncharacterized protein</fullName>
    </submittedName>
</protein>
<evidence type="ECO:0000313" key="3">
    <source>
        <dbReference type="Proteomes" id="UP001054945"/>
    </source>
</evidence>
<gene>
    <name evidence="2" type="ORF">CEXT_233831</name>
</gene>
<sequence>MNKRSQSLRTLKRLKRYATGIEQSSSSSSSSSVFMNQTTNSEEKMIPELPGCDCLQWSLEEHNFPSCRVESEISK</sequence>
<proteinExistence type="predicted"/>
<evidence type="ECO:0000313" key="2">
    <source>
        <dbReference type="EMBL" id="GIY01516.1"/>
    </source>
</evidence>
<evidence type="ECO:0000256" key="1">
    <source>
        <dbReference type="SAM" id="MobiDB-lite"/>
    </source>
</evidence>
<dbReference type="AlphaFoldDB" id="A0AAV4PX87"/>
<accession>A0AAV4PX87</accession>
<feature type="region of interest" description="Disordered" evidence="1">
    <location>
        <begin position="19"/>
        <end position="42"/>
    </location>
</feature>
<name>A0AAV4PX87_CAEEX</name>